<dbReference type="EMBL" id="BJYY01000012">
    <property type="protein sequence ID" value="GEO33894.1"/>
    <property type="molecule type" value="Genomic_DNA"/>
</dbReference>
<dbReference type="PROSITE" id="PS50883">
    <property type="entry name" value="EAL"/>
    <property type="match status" value="1"/>
</dbReference>
<gene>
    <name evidence="3" type="ORF">CAE01nite_16190</name>
</gene>
<dbReference type="RefSeq" id="WP_146902553.1">
    <property type="nucleotide sequence ID" value="NZ_BAAARM010000009.1"/>
</dbReference>
<proteinExistence type="predicted"/>
<feature type="domain" description="EAL" evidence="2">
    <location>
        <begin position="24"/>
        <end position="268"/>
    </location>
</feature>
<dbReference type="PANTHER" id="PTHR33121:SF76">
    <property type="entry name" value="SIGNALING PROTEIN"/>
    <property type="match status" value="1"/>
</dbReference>
<dbReference type="PANTHER" id="PTHR33121">
    <property type="entry name" value="CYCLIC DI-GMP PHOSPHODIESTERASE PDEF"/>
    <property type="match status" value="1"/>
</dbReference>
<evidence type="ECO:0000256" key="1">
    <source>
        <dbReference type="SAM" id="MobiDB-lite"/>
    </source>
</evidence>
<dbReference type="Proteomes" id="UP000321181">
    <property type="component" value="Unassembled WGS sequence"/>
</dbReference>
<sequence length="387" mass="40423">MEHGTAQGTTATARTTPTGGALPTARLWETALDAVLRGDGLRLVAQPIVDIAHARVGGYELLARFDGPPHTSPDVWFTEARLRDLDGPLTVRVLAELHQLRTGLPPGTFCTVNVEPHLLARADVRDALLGSGRLDGVVVELTEHVEAGDHLVLADALDAVRGAGGLVAMDDAGQGHSGLARMIEIRPDLIKLDRALVAGIDQDPVQKAVVELVGDLAGRLDAWVLAEGVETDGELAALIRMGVPLVQGWAVGRPAPGWPDLADGPRGVILEAHARVQFGDNVLSLARAAQVHPYDAPGGLAGLGSVRLDRRGHAAVVVVTDPAGRLHEVPAMTVAPSSAPADVLRRAMARPSAWRLAPVVCTDVNGAVVGLVEVHDLVDRVLAGPPG</sequence>
<dbReference type="InterPro" id="IPR035919">
    <property type="entry name" value="EAL_sf"/>
</dbReference>
<evidence type="ECO:0000259" key="2">
    <source>
        <dbReference type="PROSITE" id="PS50883"/>
    </source>
</evidence>
<organism evidence="3 4">
    <name type="scientific">Cellulomonas aerilata</name>
    <dbReference type="NCBI Taxonomy" id="515326"/>
    <lineage>
        <taxon>Bacteria</taxon>
        <taxon>Bacillati</taxon>
        <taxon>Actinomycetota</taxon>
        <taxon>Actinomycetes</taxon>
        <taxon>Micrococcales</taxon>
        <taxon>Cellulomonadaceae</taxon>
        <taxon>Cellulomonas</taxon>
    </lineage>
</organism>
<name>A0A512DBN9_9CELL</name>
<dbReference type="Pfam" id="PF00563">
    <property type="entry name" value="EAL"/>
    <property type="match status" value="1"/>
</dbReference>
<keyword evidence="4" id="KW-1185">Reference proteome</keyword>
<accession>A0A512DBN9</accession>
<protein>
    <recommendedName>
        <fullName evidence="2">EAL domain-containing protein</fullName>
    </recommendedName>
</protein>
<dbReference type="Gene3D" id="3.20.20.450">
    <property type="entry name" value="EAL domain"/>
    <property type="match status" value="1"/>
</dbReference>
<comment type="caution">
    <text evidence="3">The sequence shown here is derived from an EMBL/GenBank/DDBJ whole genome shotgun (WGS) entry which is preliminary data.</text>
</comment>
<dbReference type="InterPro" id="IPR001633">
    <property type="entry name" value="EAL_dom"/>
</dbReference>
<dbReference type="SUPFAM" id="SSF141868">
    <property type="entry name" value="EAL domain-like"/>
    <property type="match status" value="1"/>
</dbReference>
<evidence type="ECO:0000313" key="4">
    <source>
        <dbReference type="Proteomes" id="UP000321181"/>
    </source>
</evidence>
<dbReference type="SMART" id="SM00052">
    <property type="entry name" value="EAL"/>
    <property type="match status" value="1"/>
</dbReference>
<evidence type="ECO:0000313" key="3">
    <source>
        <dbReference type="EMBL" id="GEO33894.1"/>
    </source>
</evidence>
<feature type="region of interest" description="Disordered" evidence="1">
    <location>
        <begin position="1"/>
        <end position="22"/>
    </location>
</feature>
<dbReference type="GO" id="GO:0071111">
    <property type="term" value="F:cyclic-guanylate-specific phosphodiesterase activity"/>
    <property type="evidence" value="ECO:0007669"/>
    <property type="project" value="InterPro"/>
</dbReference>
<dbReference type="AlphaFoldDB" id="A0A512DBN9"/>
<dbReference type="OrthoDB" id="23692at2"/>
<dbReference type="InterPro" id="IPR050706">
    <property type="entry name" value="Cyclic-di-GMP_PDE-like"/>
</dbReference>
<dbReference type="CDD" id="cd01948">
    <property type="entry name" value="EAL"/>
    <property type="match status" value="1"/>
</dbReference>
<reference evidence="3 4" key="1">
    <citation type="submission" date="2019-07" db="EMBL/GenBank/DDBJ databases">
        <title>Whole genome shotgun sequence of Cellulomonas aerilata NBRC 106308.</title>
        <authorList>
            <person name="Hosoyama A."/>
            <person name="Uohara A."/>
            <person name="Ohji S."/>
            <person name="Ichikawa N."/>
        </authorList>
    </citation>
    <scope>NUCLEOTIDE SEQUENCE [LARGE SCALE GENOMIC DNA]</scope>
    <source>
        <strain evidence="3 4">NBRC 106308</strain>
    </source>
</reference>